<dbReference type="InterPro" id="IPR036390">
    <property type="entry name" value="WH_DNA-bd_sf"/>
</dbReference>
<protein>
    <submittedName>
        <fullName evidence="6">LysR family transcriptional regulator</fullName>
    </submittedName>
</protein>
<dbReference type="PANTHER" id="PTHR30346">
    <property type="entry name" value="TRANSCRIPTIONAL DUAL REGULATOR HCAR-RELATED"/>
    <property type="match status" value="1"/>
</dbReference>
<gene>
    <name evidence="6" type="ORF">WS67_20800</name>
</gene>
<dbReference type="AlphaFoldDB" id="A0A103DXI2"/>
<dbReference type="Gene3D" id="3.40.190.10">
    <property type="entry name" value="Periplasmic binding protein-like II"/>
    <property type="match status" value="2"/>
</dbReference>
<dbReference type="Pfam" id="PF03466">
    <property type="entry name" value="LysR_substrate"/>
    <property type="match status" value="1"/>
</dbReference>
<evidence type="ECO:0000313" key="7">
    <source>
        <dbReference type="Proteomes" id="UP000062788"/>
    </source>
</evidence>
<dbReference type="SUPFAM" id="SSF46785">
    <property type="entry name" value="Winged helix' DNA-binding domain"/>
    <property type="match status" value="1"/>
</dbReference>
<accession>A0A103DXI2</accession>
<name>A0A103DXI2_9BURK</name>
<dbReference type="EMBL" id="LOWA01000054">
    <property type="protein sequence ID" value="KVE24537.1"/>
    <property type="molecule type" value="Genomic_DNA"/>
</dbReference>
<feature type="domain" description="HTH lysR-type" evidence="5">
    <location>
        <begin position="1"/>
        <end position="58"/>
    </location>
</feature>
<dbReference type="Pfam" id="PF00126">
    <property type="entry name" value="HTH_1"/>
    <property type="match status" value="1"/>
</dbReference>
<dbReference type="GO" id="GO:0032993">
    <property type="term" value="C:protein-DNA complex"/>
    <property type="evidence" value="ECO:0007669"/>
    <property type="project" value="TreeGrafter"/>
</dbReference>
<comment type="similarity">
    <text evidence="1">Belongs to the LysR transcriptional regulatory family.</text>
</comment>
<evidence type="ECO:0000313" key="6">
    <source>
        <dbReference type="EMBL" id="KVE24537.1"/>
    </source>
</evidence>
<dbReference type="SUPFAM" id="SSF53850">
    <property type="entry name" value="Periplasmic binding protein-like II"/>
    <property type="match status" value="1"/>
</dbReference>
<proteinExistence type="inferred from homology"/>
<dbReference type="PROSITE" id="PS50931">
    <property type="entry name" value="HTH_LYSR"/>
    <property type="match status" value="1"/>
</dbReference>
<sequence length="294" mass="32657">MDTTFLKNFLTVADTGSIAEAARRLGVTAGAVALQMRVLERELDTVLLARSGRTVKPTEAGHRVLERLRGLVRELDDLAEVAKNEQAAGEFRLGAINSALHSVLPDVLSRFVSAHPNIKVMVQSRTSMELYEGVQRGQYDAAICLHPSFALSKRLDWELVRDEPLVVLAPQRLARRDAHELLRSQPLIRYDRSLGGGKQADQYLHAAGIVPHERFEINSLLAIAMMVERGLGVSLMPDIASPLLSGLRIVRIPLPKKTEPRRFGVLWQRGSTREKLVRNLLGIAHEVARNPRPS</sequence>
<keyword evidence="4" id="KW-0804">Transcription</keyword>
<keyword evidence="7" id="KW-1185">Reference proteome</keyword>
<dbReference type="InterPro" id="IPR005119">
    <property type="entry name" value="LysR_subst-bd"/>
</dbReference>
<reference evidence="6 7" key="1">
    <citation type="submission" date="2015-11" db="EMBL/GenBank/DDBJ databases">
        <title>Expanding the genomic diversity of Burkholderia species for the development of highly accurate diagnostics.</title>
        <authorList>
            <person name="Sahl J."/>
            <person name="Keim P."/>
            <person name="Wagner D."/>
        </authorList>
    </citation>
    <scope>NUCLEOTIDE SEQUENCE [LARGE SCALE GENOMIC DNA]</scope>
    <source>
        <strain evidence="6 7">TSV85</strain>
    </source>
</reference>
<keyword evidence="2" id="KW-0805">Transcription regulation</keyword>
<dbReference type="InterPro" id="IPR036388">
    <property type="entry name" value="WH-like_DNA-bd_sf"/>
</dbReference>
<evidence type="ECO:0000256" key="2">
    <source>
        <dbReference type="ARBA" id="ARBA00023015"/>
    </source>
</evidence>
<dbReference type="RefSeq" id="WP_059519757.1">
    <property type="nucleotide sequence ID" value="NZ_CP013449.1"/>
</dbReference>
<dbReference type="InterPro" id="IPR000847">
    <property type="entry name" value="LysR_HTH_N"/>
</dbReference>
<dbReference type="PANTHER" id="PTHR30346:SF28">
    <property type="entry name" value="HTH-TYPE TRANSCRIPTIONAL REGULATOR CYNR"/>
    <property type="match status" value="1"/>
</dbReference>
<dbReference type="Gene3D" id="1.10.10.10">
    <property type="entry name" value="Winged helix-like DNA-binding domain superfamily/Winged helix DNA-binding domain"/>
    <property type="match status" value="1"/>
</dbReference>
<evidence type="ECO:0000256" key="4">
    <source>
        <dbReference type="ARBA" id="ARBA00023163"/>
    </source>
</evidence>
<comment type="caution">
    <text evidence="6">The sequence shown here is derived from an EMBL/GenBank/DDBJ whole genome shotgun (WGS) entry which is preliminary data.</text>
</comment>
<dbReference type="CDD" id="cd08427">
    <property type="entry name" value="PBP2_LTTR_like_2"/>
    <property type="match status" value="1"/>
</dbReference>
<organism evidence="6 7">
    <name type="scientific">Burkholderia singularis</name>
    <dbReference type="NCBI Taxonomy" id="1503053"/>
    <lineage>
        <taxon>Bacteria</taxon>
        <taxon>Pseudomonadati</taxon>
        <taxon>Pseudomonadota</taxon>
        <taxon>Betaproteobacteria</taxon>
        <taxon>Burkholderiales</taxon>
        <taxon>Burkholderiaceae</taxon>
        <taxon>Burkholderia</taxon>
        <taxon>pseudomallei group</taxon>
    </lineage>
</organism>
<dbReference type="OrthoDB" id="9803735at2"/>
<keyword evidence="3" id="KW-0238">DNA-binding</keyword>
<dbReference type="GO" id="GO:0003677">
    <property type="term" value="F:DNA binding"/>
    <property type="evidence" value="ECO:0007669"/>
    <property type="project" value="UniProtKB-KW"/>
</dbReference>
<evidence type="ECO:0000259" key="5">
    <source>
        <dbReference type="PROSITE" id="PS50931"/>
    </source>
</evidence>
<evidence type="ECO:0000256" key="1">
    <source>
        <dbReference type="ARBA" id="ARBA00009437"/>
    </source>
</evidence>
<dbReference type="GO" id="GO:0003700">
    <property type="term" value="F:DNA-binding transcription factor activity"/>
    <property type="evidence" value="ECO:0007669"/>
    <property type="project" value="InterPro"/>
</dbReference>
<evidence type="ECO:0000256" key="3">
    <source>
        <dbReference type="ARBA" id="ARBA00023125"/>
    </source>
</evidence>
<dbReference type="Proteomes" id="UP000062788">
    <property type="component" value="Unassembled WGS sequence"/>
</dbReference>